<evidence type="ECO:0000313" key="3">
    <source>
        <dbReference type="Proteomes" id="UP000663829"/>
    </source>
</evidence>
<evidence type="ECO:0000313" key="2">
    <source>
        <dbReference type="EMBL" id="CAF4441581.1"/>
    </source>
</evidence>
<evidence type="ECO:0000313" key="1">
    <source>
        <dbReference type="EMBL" id="CAF1576425.1"/>
    </source>
</evidence>
<gene>
    <name evidence="1" type="ORF">GPM918_LOCUS40760</name>
    <name evidence="2" type="ORF">SRO942_LOCUS41735</name>
</gene>
<name>A0A815YY44_9BILA</name>
<sequence length="151" mass="18318">MEVIILYDPSGVCTSNFQQKFIDMRIYNNKDQLLNFIKEDDVRERDITIFLPSHDVRNIISQVYDLNQIHSIYVYYSSINEAQNLKDWWFSNNYFKIRQIFCHDQLISKLCIVYLNYCRSNNLPSEEAVRYNELYQKYLNDIKFQLIQESK</sequence>
<organism evidence="1 3">
    <name type="scientific">Didymodactylos carnosus</name>
    <dbReference type="NCBI Taxonomy" id="1234261"/>
    <lineage>
        <taxon>Eukaryota</taxon>
        <taxon>Metazoa</taxon>
        <taxon>Spiralia</taxon>
        <taxon>Gnathifera</taxon>
        <taxon>Rotifera</taxon>
        <taxon>Eurotatoria</taxon>
        <taxon>Bdelloidea</taxon>
        <taxon>Philodinida</taxon>
        <taxon>Philodinidae</taxon>
        <taxon>Didymodactylos</taxon>
    </lineage>
</organism>
<dbReference type="AlphaFoldDB" id="A0A815YY44"/>
<dbReference type="EMBL" id="CAJNOQ010030749">
    <property type="protein sequence ID" value="CAF1576425.1"/>
    <property type="molecule type" value="Genomic_DNA"/>
</dbReference>
<reference evidence="1" key="1">
    <citation type="submission" date="2021-02" db="EMBL/GenBank/DDBJ databases">
        <authorList>
            <person name="Nowell W R."/>
        </authorList>
    </citation>
    <scope>NUCLEOTIDE SEQUENCE</scope>
</reference>
<proteinExistence type="predicted"/>
<comment type="caution">
    <text evidence="1">The sequence shown here is derived from an EMBL/GenBank/DDBJ whole genome shotgun (WGS) entry which is preliminary data.</text>
</comment>
<dbReference type="EMBL" id="CAJOBC010096636">
    <property type="protein sequence ID" value="CAF4441581.1"/>
    <property type="molecule type" value="Genomic_DNA"/>
</dbReference>
<accession>A0A815YY44</accession>
<protein>
    <submittedName>
        <fullName evidence="1">Uncharacterized protein</fullName>
    </submittedName>
</protein>
<keyword evidence="3" id="KW-1185">Reference proteome</keyword>
<dbReference type="Proteomes" id="UP000663829">
    <property type="component" value="Unassembled WGS sequence"/>
</dbReference>
<dbReference type="Proteomes" id="UP000681722">
    <property type="component" value="Unassembled WGS sequence"/>
</dbReference>